<organism evidence="3 5">
    <name type="scientific">Puccinia graminis f. sp. tritici</name>
    <dbReference type="NCBI Taxonomy" id="56615"/>
    <lineage>
        <taxon>Eukaryota</taxon>
        <taxon>Fungi</taxon>
        <taxon>Dikarya</taxon>
        <taxon>Basidiomycota</taxon>
        <taxon>Pucciniomycotina</taxon>
        <taxon>Pucciniomycetes</taxon>
        <taxon>Pucciniales</taxon>
        <taxon>Pucciniaceae</taxon>
        <taxon>Puccinia</taxon>
    </lineage>
</organism>
<gene>
    <name evidence="2" type="ORF">PGT21_003660</name>
    <name evidence="3" type="ORF">PGTUg99_004150</name>
</gene>
<evidence type="ECO:0000256" key="1">
    <source>
        <dbReference type="SAM" id="SignalP"/>
    </source>
</evidence>
<comment type="caution">
    <text evidence="3">The sequence shown here is derived from an EMBL/GenBank/DDBJ whole genome shotgun (WGS) entry which is preliminary data.</text>
</comment>
<sequence>MKLCALSYSIVLVVVLATFSGAHDYIKCIKCENFTGEETVPENDADLVGRCGYIGPCLPPGVSVCQNLRQKKWVTCNDPTCAQYFSMNIKNSDSTPSEYKQCPHQWKIPYTTPTATTKAVPMLNLFT</sequence>
<evidence type="ECO:0000313" key="2">
    <source>
        <dbReference type="EMBL" id="KAA1096049.1"/>
    </source>
</evidence>
<evidence type="ECO:0000313" key="5">
    <source>
        <dbReference type="Proteomes" id="UP000325313"/>
    </source>
</evidence>
<dbReference type="Proteomes" id="UP000325313">
    <property type="component" value="Unassembled WGS sequence"/>
</dbReference>
<dbReference type="EMBL" id="VDEP01000011">
    <property type="protein sequence ID" value="KAA1137149.1"/>
    <property type="molecule type" value="Genomic_DNA"/>
</dbReference>
<evidence type="ECO:0000313" key="3">
    <source>
        <dbReference type="EMBL" id="KAA1137149.1"/>
    </source>
</evidence>
<dbReference type="AlphaFoldDB" id="A0A5B0SI35"/>
<name>A0A5B0SI35_PUCGR</name>
<keyword evidence="4" id="KW-1185">Reference proteome</keyword>
<evidence type="ECO:0000313" key="4">
    <source>
        <dbReference type="Proteomes" id="UP000324748"/>
    </source>
</evidence>
<feature type="signal peptide" evidence="1">
    <location>
        <begin position="1"/>
        <end position="22"/>
    </location>
</feature>
<reference evidence="4 5" key="1">
    <citation type="submission" date="2019-05" db="EMBL/GenBank/DDBJ databases">
        <title>Emergence of the Ug99 lineage of the wheat stem rust pathogen through somatic hybridization.</title>
        <authorList>
            <person name="Li F."/>
            <person name="Upadhyaya N.M."/>
            <person name="Sperschneider J."/>
            <person name="Matny O."/>
            <person name="Nguyen-Phuc H."/>
            <person name="Mago R."/>
            <person name="Raley C."/>
            <person name="Miller M.E."/>
            <person name="Silverstein K.A.T."/>
            <person name="Henningsen E."/>
            <person name="Hirsch C.D."/>
            <person name="Visser B."/>
            <person name="Pretorius Z.A."/>
            <person name="Steffenson B.J."/>
            <person name="Schwessinger B."/>
            <person name="Dodds P.N."/>
            <person name="Figueroa M."/>
        </authorList>
    </citation>
    <scope>NUCLEOTIDE SEQUENCE [LARGE SCALE GENOMIC DNA]</scope>
    <source>
        <strain evidence="2">21-0</strain>
        <strain evidence="3 5">Ug99</strain>
    </source>
</reference>
<dbReference type="EMBL" id="VSWC01000067">
    <property type="protein sequence ID" value="KAA1096049.1"/>
    <property type="molecule type" value="Genomic_DNA"/>
</dbReference>
<proteinExistence type="predicted"/>
<feature type="chain" id="PRO_5036138348" description="Secreted protein" evidence="1">
    <location>
        <begin position="23"/>
        <end position="127"/>
    </location>
</feature>
<protein>
    <recommendedName>
        <fullName evidence="6">Secreted protein</fullName>
    </recommendedName>
</protein>
<dbReference type="Proteomes" id="UP000324748">
    <property type="component" value="Unassembled WGS sequence"/>
</dbReference>
<evidence type="ECO:0008006" key="6">
    <source>
        <dbReference type="Google" id="ProtNLM"/>
    </source>
</evidence>
<keyword evidence="1" id="KW-0732">Signal</keyword>
<accession>A0A5B0SI35</accession>